<evidence type="ECO:0000256" key="4">
    <source>
        <dbReference type="ARBA" id="ARBA00023136"/>
    </source>
</evidence>
<keyword evidence="7" id="KW-1185">Reference proteome</keyword>
<reference evidence="6" key="2">
    <citation type="submission" date="2025-09" db="UniProtKB">
        <authorList>
            <consortium name="Ensembl"/>
        </authorList>
    </citation>
    <scope>IDENTIFICATION</scope>
</reference>
<feature type="transmembrane region" description="Helical" evidence="5">
    <location>
        <begin position="155"/>
        <end position="180"/>
    </location>
</feature>
<keyword evidence="3 5" id="KW-1133">Transmembrane helix</keyword>
<reference evidence="6" key="1">
    <citation type="submission" date="2025-08" db="UniProtKB">
        <authorList>
            <consortium name="Ensembl"/>
        </authorList>
    </citation>
    <scope>IDENTIFICATION</scope>
</reference>
<dbReference type="GO" id="GO:0016020">
    <property type="term" value="C:membrane"/>
    <property type="evidence" value="ECO:0007669"/>
    <property type="project" value="UniProtKB-SubCell"/>
</dbReference>
<protein>
    <recommendedName>
        <fullName evidence="8">Organic solute transporter subunit alpha-like</fullName>
    </recommendedName>
</protein>
<dbReference type="SMART" id="SM01417">
    <property type="entry name" value="Solute_trans_a"/>
    <property type="match status" value="1"/>
</dbReference>
<dbReference type="InterPro" id="IPR005178">
    <property type="entry name" value="Ostalpha/TMEM184C"/>
</dbReference>
<dbReference type="GeneTree" id="ENSGT00940000163831"/>
<feature type="transmembrane region" description="Helical" evidence="5">
    <location>
        <begin position="233"/>
        <end position="253"/>
    </location>
</feature>
<dbReference type="Pfam" id="PF03619">
    <property type="entry name" value="Solute_trans_a"/>
    <property type="match status" value="1"/>
</dbReference>
<accession>A0A8C5P947</accession>
<evidence type="ECO:0000256" key="3">
    <source>
        <dbReference type="ARBA" id="ARBA00022989"/>
    </source>
</evidence>
<dbReference type="Ensembl" id="ENSLLET00000006182.1">
    <property type="protein sequence ID" value="ENSLLEP00000005934.1"/>
    <property type="gene ID" value="ENSLLEG00000003744.1"/>
</dbReference>
<feature type="transmembrane region" description="Helical" evidence="5">
    <location>
        <begin position="200"/>
        <end position="221"/>
    </location>
</feature>
<feature type="transmembrane region" description="Helical" evidence="5">
    <location>
        <begin position="64"/>
        <end position="85"/>
    </location>
</feature>
<feature type="transmembrane region" description="Helical" evidence="5">
    <location>
        <begin position="273"/>
        <end position="294"/>
    </location>
</feature>
<dbReference type="Proteomes" id="UP000694569">
    <property type="component" value="Unplaced"/>
</dbReference>
<evidence type="ECO:0000313" key="7">
    <source>
        <dbReference type="Proteomes" id="UP000694569"/>
    </source>
</evidence>
<keyword evidence="4 5" id="KW-0472">Membrane</keyword>
<feature type="transmembrane region" description="Helical" evidence="5">
    <location>
        <begin position="29"/>
        <end position="52"/>
    </location>
</feature>
<sequence>MENGTDTVCRTRIAPYAHVIIDNLDGTGLALFSLLTAMTAIALLIFLDEAYYMYKKVHGPRKTLMIWINGSAPVITIAACVGMWIPRSSMITDLTASVFLAVFIHKFQLMMVRECGGKNEFLRKFGNQKLQLSTGPCCCCCICLPRKDIHSRTIFVLKLGTFQFAFLKITLMFLAIVMWTDDIFNVFDLSPFGPALWFNIIYGVSTVLALWSVGIMFNLVRHTLSDTNIIPKFVTYQCVVILTQLQTAIINILGNMGIFPCSPPLPGPARASYVNQQLLIMEMFMTTLLFRLLYRRKYETLSNEDDTDNLQSNILDVNGNAMEGKLQYA</sequence>
<dbReference type="PANTHER" id="PTHR23423">
    <property type="entry name" value="ORGANIC SOLUTE TRANSPORTER-RELATED"/>
    <property type="match status" value="1"/>
</dbReference>
<organism evidence="6 7">
    <name type="scientific">Leptobrachium leishanense</name>
    <name type="common">Leishan spiny toad</name>
    <dbReference type="NCBI Taxonomy" id="445787"/>
    <lineage>
        <taxon>Eukaryota</taxon>
        <taxon>Metazoa</taxon>
        <taxon>Chordata</taxon>
        <taxon>Craniata</taxon>
        <taxon>Vertebrata</taxon>
        <taxon>Euteleostomi</taxon>
        <taxon>Amphibia</taxon>
        <taxon>Batrachia</taxon>
        <taxon>Anura</taxon>
        <taxon>Pelobatoidea</taxon>
        <taxon>Megophryidae</taxon>
        <taxon>Leptobrachium</taxon>
    </lineage>
</organism>
<dbReference type="OrthoDB" id="5832279at2759"/>
<comment type="subcellular location">
    <subcellularLocation>
        <location evidence="1">Membrane</location>
        <topology evidence="1">Multi-pass membrane protein</topology>
    </subcellularLocation>
</comment>
<evidence type="ECO:0008006" key="8">
    <source>
        <dbReference type="Google" id="ProtNLM"/>
    </source>
</evidence>
<name>A0A8C5P947_9ANUR</name>
<evidence type="ECO:0000256" key="5">
    <source>
        <dbReference type="SAM" id="Phobius"/>
    </source>
</evidence>
<keyword evidence="2 5" id="KW-0812">Transmembrane</keyword>
<evidence type="ECO:0000313" key="6">
    <source>
        <dbReference type="Ensembl" id="ENSLLEP00000005934.1"/>
    </source>
</evidence>
<proteinExistence type="predicted"/>
<evidence type="ECO:0000256" key="1">
    <source>
        <dbReference type="ARBA" id="ARBA00004141"/>
    </source>
</evidence>
<evidence type="ECO:0000256" key="2">
    <source>
        <dbReference type="ARBA" id="ARBA00022692"/>
    </source>
</evidence>
<dbReference type="AlphaFoldDB" id="A0A8C5P947"/>